<proteinExistence type="predicted"/>
<name>A0ACB8FWT5_9SAUR</name>
<accession>A0ACB8FWT5</accession>
<sequence>MSGLGKLPELHSVQLELPTSRLTVEMDHDYGLEFYALASSLIPSDPLKGVLTNSATSLNLKLTNDTETTLSFKLLLTAPFSVSGVDPKTCLVTSHSDRENGGHHFVLSALQNMLVKVSFHTTLELLTYQHLPEDQMLSGVQMLQLDKGDKILEFKQDLIIEHSNKATQMTIELQNMTSTSQNFRIIPPATAAFAIGLGKFPGEGGIVAPGMSCYYTVQFIPEHLANYEDYVLVETQSPYPLVVPLEARRPPPILTLPEVLDCGACLVGGVKFSEYLCRNEGTSSGKFCIMPKGTWPPPHFQAVATFGFVEQESFGIQPAVFELFPGQSVVIELVVGGLGRLRFRKQPSDLEPLAPGLNKVAKDRGPLAAILTVAPDHRLCGIFFDPAGSCMSDWLGWCEPLALRLGCSTFTISYTYHYSHKVYWKSEQRSPFAVI</sequence>
<reference evidence="1" key="1">
    <citation type="submission" date="2021-08" db="EMBL/GenBank/DDBJ databases">
        <title>The first chromosome-level gecko genome reveals the dynamic sex chromosomes of Neotropical dwarf geckos (Sphaerodactylidae: Sphaerodactylus).</title>
        <authorList>
            <person name="Pinto B.J."/>
            <person name="Keating S.E."/>
            <person name="Gamble T."/>
        </authorList>
    </citation>
    <scope>NUCLEOTIDE SEQUENCE</scope>
    <source>
        <strain evidence="1">TG3544</strain>
    </source>
</reference>
<dbReference type="EMBL" id="CM037624">
    <property type="protein sequence ID" value="KAH8011303.1"/>
    <property type="molecule type" value="Genomic_DNA"/>
</dbReference>
<gene>
    <name evidence="1" type="ORF">K3G42_021505</name>
</gene>
<protein>
    <submittedName>
        <fullName evidence="1">Uncharacterized protein</fullName>
    </submittedName>
</protein>
<evidence type="ECO:0000313" key="2">
    <source>
        <dbReference type="Proteomes" id="UP000827872"/>
    </source>
</evidence>
<dbReference type="Proteomes" id="UP000827872">
    <property type="component" value="Linkage Group LG11"/>
</dbReference>
<evidence type="ECO:0000313" key="1">
    <source>
        <dbReference type="EMBL" id="KAH8011303.1"/>
    </source>
</evidence>
<comment type="caution">
    <text evidence="1">The sequence shown here is derived from an EMBL/GenBank/DDBJ whole genome shotgun (WGS) entry which is preliminary data.</text>
</comment>
<keyword evidence="2" id="KW-1185">Reference proteome</keyword>
<organism evidence="1 2">
    <name type="scientific">Sphaerodactylus townsendi</name>
    <dbReference type="NCBI Taxonomy" id="933632"/>
    <lineage>
        <taxon>Eukaryota</taxon>
        <taxon>Metazoa</taxon>
        <taxon>Chordata</taxon>
        <taxon>Craniata</taxon>
        <taxon>Vertebrata</taxon>
        <taxon>Euteleostomi</taxon>
        <taxon>Lepidosauria</taxon>
        <taxon>Squamata</taxon>
        <taxon>Bifurcata</taxon>
        <taxon>Gekkota</taxon>
        <taxon>Sphaerodactylidae</taxon>
        <taxon>Sphaerodactylus</taxon>
    </lineage>
</organism>